<evidence type="ECO:0000313" key="1">
    <source>
        <dbReference type="EMBL" id="POD89183.1"/>
    </source>
</evidence>
<protein>
    <submittedName>
        <fullName evidence="1">Uncharacterized protein</fullName>
    </submittedName>
</protein>
<name>A0A2S3UA42_LACPN</name>
<accession>A0A2S3UA42</accession>
<sequence>MDEARQVLSFVLNPDEVDAEVKRFKQHAQTEASNLEKTLLVNFINGKYRYLVIAGAVWLPSSNSKVRTRSSITFH</sequence>
<proteinExistence type="predicted"/>
<organism evidence="1 2">
    <name type="scientific">Lactiplantibacillus plantarum subsp. plantarum</name>
    <dbReference type="NCBI Taxonomy" id="337330"/>
    <lineage>
        <taxon>Bacteria</taxon>
        <taxon>Bacillati</taxon>
        <taxon>Bacillota</taxon>
        <taxon>Bacilli</taxon>
        <taxon>Lactobacillales</taxon>
        <taxon>Lactobacillaceae</taxon>
        <taxon>Lactiplantibacillus</taxon>
    </lineage>
</organism>
<gene>
    <name evidence="1" type="ORF">S101258_00123</name>
</gene>
<evidence type="ECO:0000313" key="2">
    <source>
        <dbReference type="Proteomes" id="UP000236990"/>
    </source>
</evidence>
<comment type="caution">
    <text evidence="1">The sequence shown here is derived from an EMBL/GenBank/DDBJ whole genome shotgun (WGS) entry which is preliminary data.</text>
</comment>
<dbReference type="Proteomes" id="UP000236990">
    <property type="component" value="Unassembled WGS sequence"/>
</dbReference>
<dbReference type="EMBL" id="NKCZ01000037">
    <property type="protein sequence ID" value="POD89183.1"/>
    <property type="molecule type" value="Genomic_DNA"/>
</dbReference>
<dbReference type="AlphaFoldDB" id="A0A2S3UA42"/>
<reference evidence="1 2" key="1">
    <citation type="submission" date="2017-06" db="EMBL/GenBank/DDBJ databases">
        <title>Genome sequence of Lactobacillus plantarum subsp. plantarum strain SRCM101258.</title>
        <authorList>
            <person name="Cho S.H."/>
        </authorList>
    </citation>
    <scope>NUCLEOTIDE SEQUENCE [LARGE SCALE GENOMIC DNA]</scope>
    <source>
        <strain evidence="1 2">SRCM101258</strain>
    </source>
</reference>